<reference evidence="1 2" key="1">
    <citation type="submission" date="2019-08" db="EMBL/GenBank/DDBJ databases">
        <title>Deep-cultivation of Planctomycetes and their phenomic and genomic characterization uncovers novel biology.</title>
        <authorList>
            <person name="Wiegand S."/>
            <person name="Jogler M."/>
            <person name="Boedeker C."/>
            <person name="Pinto D."/>
            <person name="Vollmers J."/>
            <person name="Rivas-Marin E."/>
            <person name="Kohn T."/>
            <person name="Peeters S.H."/>
            <person name="Heuer A."/>
            <person name="Rast P."/>
            <person name="Oberbeckmann S."/>
            <person name="Bunk B."/>
            <person name="Jeske O."/>
            <person name="Meyerdierks A."/>
            <person name="Storesund J.E."/>
            <person name="Kallscheuer N."/>
            <person name="Luecker S."/>
            <person name="Lage O.M."/>
            <person name="Pohl T."/>
            <person name="Merkel B.J."/>
            <person name="Hornburger P."/>
            <person name="Mueller R.-W."/>
            <person name="Bruemmer F."/>
            <person name="Labrenz M."/>
            <person name="Spormann A.M."/>
            <person name="Op den Camp H."/>
            <person name="Overmann J."/>
            <person name="Amann R."/>
            <person name="Jetten M.S.M."/>
            <person name="Mascher T."/>
            <person name="Medema M.H."/>
            <person name="Devos D.P."/>
            <person name="Kaster A.-K."/>
            <person name="Ovreas L."/>
            <person name="Rohde M."/>
            <person name="Galperin M.Y."/>
            <person name="Jogler C."/>
        </authorList>
    </citation>
    <scope>NUCLEOTIDE SEQUENCE [LARGE SCALE GENOMIC DNA]</scope>
    <source>
        <strain evidence="1 2">OJF2</strain>
    </source>
</reference>
<dbReference type="AlphaFoldDB" id="A0A5B9VV69"/>
<accession>A0A5B9VV69</accession>
<protein>
    <recommendedName>
        <fullName evidence="3">DUF4279 domain-containing protein</fullName>
    </recommendedName>
</protein>
<keyword evidence="2" id="KW-1185">Reference proteome</keyword>
<proteinExistence type="predicted"/>
<evidence type="ECO:0000313" key="1">
    <source>
        <dbReference type="EMBL" id="QEH32132.1"/>
    </source>
</evidence>
<sequence length="152" mass="16991">MCILRVRGPDFVPEDYLSSAALSPYQVYRRGELCSPTSRPDGPKFDASGFKVSVSDRRWDDLPGQIEDAIEFLQRHRNDLERLRAAPGVVDIRLDFPYELRIDEDNVWAQFDYLPPKLLALAGALGIGIEMSLYPRGRDANDAAGGPATRPV</sequence>
<evidence type="ECO:0008006" key="3">
    <source>
        <dbReference type="Google" id="ProtNLM"/>
    </source>
</evidence>
<dbReference type="Proteomes" id="UP000324233">
    <property type="component" value="Chromosome"/>
</dbReference>
<evidence type="ECO:0000313" key="2">
    <source>
        <dbReference type="Proteomes" id="UP000324233"/>
    </source>
</evidence>
<name>A0A5B9VV69_9BACT</name>
<dbReference type="KEGG" id="agv:OJF2_06010"/>
<dbReference type="EMBL" id="CP042997">
    <property type="protein sequence ID" value="QEH32132.1"/>
    <property type="molecule type" value="Genomic_DNA"/>
</dbReference>
<organism evidence="1 2">
    <name type="scientific">Aquisphaera giovannonii</name>
    <dbReference type="NCBI Taxonomy" id="406548"/>
    <lineage>
        <taxon>Bacteria</taxon>
        <taxon>Pseudomonadati</taxon>
        <taxon>Planctomycetota</taxon>
        <taxon>Planctomycetia</taxon>
        <taxon>Isosphaerales</taxon>
        <taxon>Isosphaeraceae</taxon>
        <taxon>Aquisphaera</taxon>
    </lineage>
</organism>
<gene>
    <name evidence="1" type="ORF">OJF2_06010</name>
</gene>